<dbReference type="AlphaFoldDB" id="A0A0C9SMQ5"/>
<gene>
    <name evidence="3" type="ORF">PAXINDRAFT_103301</name>
</gene>
<dbReference type="InterPro" id="IPR003034">
    <property type="entry name" value="SAP_dom"/>
</dbReference>
<dbReference type="Proteomes" id="UP000053647">
    <property type="component" value="Unassembled WGS sequence"/>
</dbReference>
<accession>A0A0C9SMQ5</accession>
<dbReference type="PROSITE" id="PS50800">
    <property type="entry name" value="SAP"/>
    <property type="match status" value="1"/>
</dbReference>
<organism evidence="3 4">
    <name type="scientific">Paxillus involutus ATCC 200175</name>
    <dbReference type="NCBI Taxonomy" id="664439"/>
    <lineage>
        <taxon>Eukaryota</taxon>
        <taxon>Fungi</taxon>
        <taxon>Dikarya</taxon>
        <taxon>Basidiomycota</taxon>
        <taxon>Agaricomycotina</taxon>
        <taxon>Agaricomycetes</taxon>
        <taxon>Agaricomycetidae</taxon>
        <taxon>Boletales</taxon>
        <taxon>Paxilineae</taxon>
        <taxon>Paxillaceae</taxon>
        <taxon>Paxillus</taxon>
    </lineage>
</organism>
<dbReference type="SMART" id="SM00513">
    <property type="entry name" value="SAP"/>
    <property type="match status" value="1"/>
</dbReference>
<evidence type="ECO:0000313" key="4">
    <source>
        <dbReference type="Proteomes" id="UP000053647"/>
    </source>
</evidence>
<feature type="non-terminal residue" evidence="3">
    <location>
        <position position="1"/>
    </location>
</feature>
<dbReference type="Gene3D" id="1.10.720.30">
    <property type="entry name" value="SAP domain"/>
    <property type="match status" value="1"/>
</dbReference>
<dbReference type="InterPro" id="IPR036361">
    <property type="entry name" value="SAP_dom_sf"/>
</dbReference>
<feature type="region of interest" description="Disordered" evidence="1">
    <location>
        <begin position="1"/>
        <end position="85"/>
    </location>
</feature>
<name>A0A0C9SMQ5_PAXIN</name>
<reference evidence="3 4" key="1">
    <citation type="submission" date="2014-06" db="EMBL/GenBank/DDBJ databases">
        <authorList>
            <consortium name="DOE Joint Genome Institute"/>
            <person name="Kuo A."/>
            <person name="Kohler A."/>
            <person name="Nagy L.G."/>
            <person name="Floudas D."/>
            <person name="Copeland A."/>
            <person name="Barry K.W."/>
            <person name="Cichocki N."/>
            <person name="Veneault-Fourrey C."/>
            <person name="LaButti K."/>
            <person name="Lindquist E.A."/>
            <person name="Lipzen A."/>
            <person name="Lundell T."/>
            <person name="Morin E."/>
            <person name="Murat C."/>
            <person name="Sun H."/>
            <person name="Tunlid A."/>
            <person name="Henrissat B."/>
            <person name="Grigoriev I.V."/>
            <person name="Hibbett D.S."/>
            <person name="Martin F."/>
            <person name="Nordberg H.P."/>
            <person name="Cantor M.N."/>
            <person name="Hua S.X."/>
        </authorList>
    </citation>
    <scope>NUCLEOTIDE SEQUENCE [LARGE SCALE GENOMIC DNA]</scope>
    <source>
        <strain evidence="3 4">ATCC 200175</strain>
    </source>
</reference>
<dbReference type="Pfam" id="PF02037">
    <property type="entry name" value="SAP"/>
    <property type="match status" value="1"/>
</dbReference>
<dbReference type="SUPFAM" id="SSF68906">
    <property type="entry name" value="SAP domain"/>
    <property type="match status" value="1"/>
</dbReference>
<feature type="region of interest" description="Disordered" evidence="1">
    <location>
        <begin position="142"/>
        <end position="175"/>
    </location>
</feature>
<proteinExistence type="predicted"/>
<evidence type="ECO:0000259" key="2">
    <source>
        <dbReference type="PROSITE" id="PS50800"/>
    </source>
</evidence>
<sequence length="315" mass="33150">MYNDRPVVRGQGPTNDGGSAGHRRDQEPGPCTPGQNGDNDAESFCCPSATSIEHGAGMECQHGEEAPPSPPSPCPSTPEGALPFPARLDRNGAHQVEHIELDTMTRNQLRELCRRFGLRVSGTKQVLSDELRAFSKNRDAWDGVLPGATKPHKGPRSGVLPQAPTASAKASRIKRSTQRRALLLGGDDTASACGAAPHALPAVQVARSKDTRTHAEIEGVLPWADSIALQHPYNPSTADPKMTPDTAPALTVTQLAGHPPLQEHVELQRQLWTDIRECIQAVAGGRGVPPPPSSVMTSLSPGPVGVGAGVPLAAV</sequence>
<feature type="compositionally biased region" description="Pro residues" evidence="1">
    <location>
        <begin position="67"/>
        <end position="76"/>
    </location>
</feature>
<dbReference type="OrthoDB" id="3049189at2759"/>
<evidence type="ECO:0000313" key="3">
    <source>
        <dbReference type="EMBL" id="KIJ06584.1"/>
    </source>
</evidence>
<dbReference type="HOGENOM" id="CLU_076800_0_0_1"/>
<dbReference type="EMBL" id="KN820258">
    <property type="protein sequence ID" value="KIJ06584.1"/>
    <property type="molecule type" value="Genomic_DNA"/>
</dbReference>
<evidence type="ECO:0000256" key="1">
    <source>
        <dbReference type="SAM" id="MobiDB-lite"/>
    </source>
</evidence>
<protein>
    <recommendedName>
        <fullName evidence="2">SAP domain-containing protein</fullName>
    </recommendedName>
</protein>
<keyword evidence="4" id="KW-1185">Reference proteome</keyword>
<reference evidence="4" key="2">
    <citation type="submission" date="2015-01" db="EMBL/GenBank/DDBJ databases">
        <title>Evolutionary Origins and Diversification of the Mycorrhizal Mutualists.</title>
        <authorList>
            <consortium name="DOE Joint Genome Institute"/>
            <consortium name="Mycorrhizal Genomics Consortium"/>
            <person name="Kohler A."/>
            <person name="Kuo A."/>
            <person name="Nagy L.G."/>
            <person name="Floudas D."/>
            <person name="Copeland A."/>
            <person name="Barry K.W."/>
            <person name="Cichocki N."/>
            <person name="Veneault-Fourrey C."/>
            <person name="LaButti K."/>
            <person name="Lindquist E.A."/>
            <person name="Lipzen A."/>
            <person name="Lundell T."/>
            <person name="Morin E."/>
            <person name="Murat C."/>
            <person name="Riley R."/>
            <person name="Ohm R."/>
            <person name="Sun H."/>
            <person name="Tunlid A."/>
            <person name="Henrissat B."/>
            <person name="Grigoriev I.V."/>
            <person name="Hibbett D.S."/>
            <person name="Martin F."/>
        </authorList>
    </citation>
    <scope>NUCLEOTIDE SEQUENCE [LARGE SCALE GENOMIC DNA]</scope>
    <source>
        <strain evidence="4">ATCC 200175</strain>
    </source>
</reference>
<feature type="domain" description="SAP" evidence="2">
    <location>
        <begin position="101"/>
        <end position="135"/>
    </location>
</feature>